<dbReference type="PANTHER" id="PTHR33480">
    <property type="entry name" value="SET DOMAIN-CONTAINING PROTEIN-RELATED"/>
    <property type="match status" value="1"/>
</dbReference>
<reference evidence="1" key="2">
    <citation type="submission" date="2020-11" db="EMBL/GenBank/DDBJ databases">
        <authorList>
            <person name="McCartney M.A."/>
            <person name="Auch B."/>
            <person name="Kono T."/>
            <person name="Mallez S."/>
            <person name="Becker A."/>
            <person name="Gohl D.M."/>
            <person name="Silverstein K.A.T."/>
            <person name="Koren S."/>
            <person name="Bechman K.B."/>
            <person name="Herman A."/>
            <person name="Abrahante J.E."/>
            <person name="Garbe J."/>
        </authorList>
    </citation>
    <scope>NUCLEOTIDE SEQUENCE</scope>
    <source>
        <strain evidence="1">Duluth1</strain>
        <tissue evidence="1">Whole animal</tissue>
    </source>
</reference>
<gene>
    <name evidence="1" type="ORF">DPMN_048236</name>
</gene>
<evidence type="ECO:0000313" key="1">
    <source>
        <dbReference type="EMBL" id="KAH3741511.1"/>
    </source>
</evidence>
<dbReference type="EMBL" id="JAIWYP010000011">
    <property type="protein sequence ID" value="KAH3741511.1"/>
    <property type="molecule type" value="Genomic_DNA"/>
</dbReference>
<protein>
    <submittedName>
        <fullName evidence="1">Uncharacterized protein</fullName>
    </submittedName>
</protein>
<evidence type="ECO:0000313" key="2">
    <source>
        <dbReference type="Proteomes" id="UP000828390"/>
    </source>
</evidence>
<sequence>MRLKNFMDKKTESLLETLFNKADWDLLNQMTLAQIVMFIRRRGGEMQRMQVDSYTSRMVNKDCPQEVYEALSATERILVNTMVRVEIRGKRGRTVPVLMTEKSQSCLEVLFKWRNEAGVAKDNIYVLQSPTMAL</sequence>
<organism evidence="1 2">
    <name type="scientific">Dreissena polymorpha</name>
    <name type="common">Zebra mussel</name>
    <name type="synonym">Mytilus polymorpha</name>
    <dbReference type="NCBI Taxonomy" id="45954"/>
    <lineage>
        <taxon>Eukaryota</taxon>
        <taxon>Metazoa</taxon>
        <taxon>Spiralia</taxon>
        <taxon>Lophotrochozoa</taxon>
        <taxon>Mollusca</taxon>
        <taxon>Bivalvia</taxon>
        <taxon>Autobranchia</taxon>
        <taxon>Heteroconchia</taxon>
        <taxon>Euheterodonta</taxon>
        <taxon>Imparidentia</taxon>
        <taxon>Neoheterodontei</taxon>
        <taxon>Myida</taxon>
        <taxon>Dreissenoidea</taxon>
        <taxon>Dreissenidae</taxon>
        <taxon>Dreissena</taxon>
    </lineage>
</organism>
<accession>A0A9D4D974</accession>
<reference evidence="1" key="1">
    <citation type="journal article" date="2019" name="bioRxiv">
        <title>The Genome of the Zebra Mussel, Dreissena polymorpha: A Resource for Invasive Species Research.</title>
        <authorList>
            <person name="McCartney M.A."/>
            <person name="Auch B."/>
            <person name="Kono T."/>
            <person name="Mallez S."/>
            <person name="Zhang Y."/>
            <person name="Obille A."/>
            <person name="Becker A."/>
            <person name="Abrahante J.E."/>
            <person name="Garbe J."/>
            <person name="Badalamenti J.P."/>
            <person name="Herman A."/>
            <person name="Mangelson H."/>
            <person name="Liachko I."/>
            <person name="Sullivan S."/>
            <person name="Sone E.D."/>
            <person name="Koren S."/>
            <person name="Silverstein K.A.T."/>
            <person name="Beckman K.B."/>
            <person name="Gohl D.M."/>
        </authorList>
    </citation>
    <scope>NUCLEOTIDE SEQUENCE</scope>
    <source>
        <strain evidence="1">Duluth1</strain>
        <tissue evidence="1">Whole animal</tissue>
    </source>
</reference>
<proteinExistence type="predicted"/>
<dbReference type="Proteomes" id="UP000828390">
    <property type="component" value="Unassembled WGS sequence"/>
</dbReference>
<keyword evidence="2" id="KW-1185">Reference proteome</keyword>
<name>A0A9D4D974_DREPO</name>
<dbReference type="AlphaFoldDB" id="A0A9D4D974"/>
<comment type="caution">
    <text evidence="1">The sequence shown here is derived from an EMBL/GenBank/DDBJ whole genome shotgun (WGS) entry which is preliminary data.</text>
</comment>